<evidence type="ECO:0000313" key="3">
    <source>
        <dbReference type="Proteomes" id="UP000481153"/>
    </source>
</evidence>
<dbReference type="EMBL" id="VJMJ01000111">
    <property type="protein sequence ID" value="KAF0734565.1"/>
    <property type="molecule type" value="Genomic_DNA"/>
</dbReference>
<evidence type="ECO:0000313" key="2">
    <source>
        <dbReference type="EMBL" id="KAF0734565.1"/>
    </source>
</evidence>
<dbReference type="Proteomes" id="UP000481153">
    <property type="component" value="Unassembled WGS sequence"/>
</dbReference>
<evidence type="ECO:0000256" key="1">
    <source>
        <dbReference type="SAM" id="SignalP"/>
    </source>
</evidence>
<feature type="signal peptide" evidence="1">
    <location>
        <begin position="1"/>
        <end position="15"/>
    </location>
</feature>
<keyword evidence="3" id="KW-1185">Reference proteome</keyword>
<dbReference type="AlphaFoldDB" id="A0A6G0X409"/>
<sequence length="170" mass="18695">MRASALVVVWATVAAQNLGVPNHTTTDDCEALKAELDKLWIDQTAMKNGIVGGAPTETDCRKLHDINMMDYRSNDEQGALCGNPCYNNTAQTYANMLNLDCFKGIDEYETANQRLFAASFQYGCQQNAKSKYCVPLVGEAIQKAGSQYDMSPANKMIKAGILTFEKMGFL</sequence>
<feature type="chain" id="PRO_5026342163" description="Secreted protein" evidence="1">
    <location>
        <begin position="16"/>
        <end position="170"/>
    </location>
</feature>
<gene>
    <name evidence="2" type="ORF">Ae201684_008807</name>
</gene>
<keyword evidence="1" id="KW-0732">Signal</keyword>
<protein>
    <recommendedName>
        <fullName evidence="4">Secreted protein</fullName>
    </recommendedName>
</protein>
<name>A0A6G0X409_9STRA</name>
<organism evidence="2 3">
    <name type="scientific">Aphanomyces euteiches</name>
    <dbReference type="NCBI Taxonomy" id="100861"/>
    <lineage>
        <taxon>Eukaryota</taxon>
        <taxon>Sar</taxon>
        <taxon>Stramenopiles</taxon>
        <taxon>Oomycota</taxon>
        <taxon>Saprolegniomycetes</taxon>
        <taxon>Saprolegniales</taxon>
        <taxon>Verrucalvaceae</taxon>
        <taxon>Aphanomyces</taxon>
    </lineage>
</organism>
<accession>A0A6G0X409</accession>
<proteinExistence type="predicted"/>
<evidence type="ECO:0008006" key="4">
    <source>
        <dbReference type="Google" id="ProtNLM"/>
    </source>
</evidence>
<comment type="caution">
    <text evidence="2">The sequence shown here is derived from an EMBL/GenBank/DDBJ whole genome shotgun (WGS) entry which is preliminary data.</text>
</comment>
<reference evidence="2 3" key="1">
    <citation type="submission" date="2019-07" db="EMBL/GenBank/DDBJ databases">
        <title>Genomics analysis of Aphanomyces spp. identifies a new class of oomycete effector associated with host adaptation.</title>
        <authorList>
            <person name="Gaulin E."/>
        </authorList>
    </citation>
    <scope>NUCLEOTIDE SEQUENCE [LARGE SCALE GENOMIC DNA]</scope>
    <source>
        <strain evidence="2 3">ATCC 201684</strain>
    </source>
</reference>
<dbReference type="VEuPathDB" id="FungiDB:AeMF1_000540"/>